<keyword evidence="7" id="KW-0539">Nucleus</keyword>
<keyword evidence="5" id="KW-0479">Metal-binding</keyword>
<keyword evidence="10" id="KW-1185">Reference proteome</keyword>
<evidence type="ECO:0000256" key="3">
    <source>
        <dbReference type="ARBA" id="ARBA00006958"/>
    </source>
</evidence>
<keyword evidence="4" id="KW-0540">Nuclease</keyword>
<accession>A0ABQ9IHQ4</accession>
<dbReference type="Proteomes" id="UP001159363">
    <property type="component" value="Chromosome 1"/>
</dbReference>
<dbReference type="PANTHER" id="PTHR22930">
    <property type="match status" value="1"/>
</dbReference>
<evidence type="ECO:0000256" key="4">
    <source>
        <dbReference type="ARBA" id="ARBA00022722"/>
    </source>
</evidence>
<evidence type="ECO:0000313" key="10">
    <source>
        <dbReference type="Proteomes" id="UP001159363"/>
    </source>
</evidence>
<comment type="caution">
    <text evidence="9">The sequence shown here is derived from an EMBL/GenBank/DDBJ whole genome shotgun (WGS) entry which is preliminary data.</text>
</comment>
<evidence type="ECO:0000256" key="1">
    <source>
        <dbReference type="ARBA" id="ARBA00001968"/>
    </source>
</evidence>
<proteinExistence type="inferred from homology"/>
<dbReference type="PANTHER" id="PTHR22930:SF269">
    <property type="entry name" value="NUCLEASE HARBI1-LIKE PROTEIN"/>
    <property type="match status" value="1"/>
</dbReference>
<organism evidence="9 10">
    <name type="scientific">Dryococelus australis</name>
    <dbReference type="NCBI Taxonomy" id="614101"/>
    <lineage>
        <taxon>Eukaryota</taxon>
        <taxon>Metazoa</taxon>
        <taxon>Ecdysozoa</taxon>
        <taxon>Arthropoda</taxon>
        <taxon>Hexapoda</taxon>
        <taxon>Insecta</taxon>
        <taxon>Pterygota</taxon>
        <taxon>Neoptera</taxon>
        <taxon>Polyneoptera</taxon>
        <taxon>Phasmatodea</taxon>
        <taxon>Verophasmatodea</taxon>
        <taxon>Anareolatae</taxon>
        <taxon>Phasmatidae</taxon>
        <taxon>Eurycanthinae</taxon>
        <taxon>Dryococelus</taxon>
    </lineage>
</organism>
<dbReference type="EMBL" id="JARBHB010000001">
    <property type="protein sequence ID" value="KAJ8896176.1"/>
    <property type="molecule type" value="Genomic_DNA"/>
</dbReference>
<evidence type="ECO:0000256" key="6">
    <source>
        <dbReference type="ARBA" id="ARBA00022801"/>
    </source>
</evidence>
<evidence type="ECO:0000256" key="7">
    <source>
        <dbReference type="ARBA" id="ARBA00023242"/>
    </source>
</evidence>
<evidence type="ECO:0000313" key="9">
    <source>
        <dbReference type="EMBL" id="KAJ8896176.1"/>
    </source>
</evidence>
<dbReference type="Pfam" id="PF13359">
    <property type="entry name" value="DDE_Tnp_4"/>
    <property type="match status" value="1"/>
</dbReference>
<sequence length="640" mass="72613">MRSGDVELLSCGHTHAVIGCASLWERVLRRSFLVTSGAARTMPLVGEFSRGSPVSYALSFRGCSIPRSTLIGSQDLGLQLRDNVELKFEQLFDKTPSTTSELKICHGGAGAQTHDPSTTIRHLVCRSSVGKAEIWNTVSGMPVGTKTVIPGARSLRGGWIVTYTGAETLAENAYKNGYRNGHVKRCKVWVHDINSRHEEEREFHTLYQQLRQHEERFYIYFQMTIKCFDEILYLIKGDLQKEYTNYGKPIKPAERLAVALRQNPVTTMNMTSLRSKFQVASVMLNTNVYILEMALIRHCWLIDTFLCTPCIRMLFSSCMSPPSSGELLQVDVVRFILFSTIVSYIRHGMTDIYLATGDSYSTIGHSFRIGFSTLSIIVEEVCNAIWKRLQPICLPEPTWEIWERTISGFQDVWQFPNCLGSIDGKQVTFKCPEKTGSTYFSYLRKFSINLMAIVDHNYTFLCTDVGGYGKNSDCGVFEASAMGQKLLNGTLNNPRDRPLPGQNEPTPGVLIGDKAFPLRPNLMRPFPYRQSRHDKNKHVYNKRLCRARRVVENTVGILAQKWCVFYIPIEVKVETVISIVKATCVLHNYLRSKQGDLNLQQLLEAPESMLGAFQNLPIDGRRATNEYFIIRDRFVTYCNE</sequence>
<reference evidence="9 10" key="1">
    <citation type="submission" date="2023-02" db="EMBL/GenBank/DDBJ databases">
        <title>LHISI_Scaffold_Assembly.</title>
        <authorList>
            <person name="Stuart O.P."/>
            <person name="Cleave R."/>
            <person name="Magrath M.J.L."/>
            <person name="Mikheyev A.S."/>
        </authorList>
    </citation>
    <scope>NUCLEOTIDE SEQUENCE [LARGE SCALE GENOMIC DNA]</scope>
    <source>
        <strain evidence="9">Daus_M_001</strain>
        <tissue evidence="9">Leg muscle</tissue>
    </source>
</reference>
<evidence type="ECO:0000256" key="5">
    <source>
        <dbReference type="ARBA" id="ARBA00022723"/>
    </source>
</evidence>
<evidence type="ECO:0000259" key="8">
    <source>
        <dbReference type="Pfam" id="PF13359"/>
    </source>
</evidence>
<comment type="similarity">
    <text evidence="3">Belongs to the HARBI1 family.</text>
</comment>
<evidence type="ECO:0000256" key="2">
    <source>
        <dbReference type="ARBA" id="ARBA00004123"/>
    </source>
</evidence>
<comment type="cofactor">
    <cofactor evidence="1">
        <name>a divalent metal cation</name>
        <dbReference type="ChEBI" id="CHEBI:60240"/>
    </cofactor>
</comment>
<name>A0ABQ9IHQ4_9NEOP</name>
<dbReference type="InterPro" id="IPR045249">
    <property type="entry name" value="HARBI1-like"/>
</dbReference>
<feature type="domain" description="DDE Tnp4" evidence="8">
    <location>
        <begin position="422"/>
        <end position="588"/>
    </location>
</feature>
<gene>
    <name evidence="9" type="ORF">PR048_001519</name>
</gene>
<protein>
    <recommendedName>
        <fullName evidence="8">DDE Tnp4 domain-containing protein</fullName>
    </recommendedName>
</protein>
<comment type="subcellular location">
    <subcellularLocation>
        <location evidence="2">Nucleus</location>
    </subcellularLocation>
</comment>
<keyword evidence="6" id="KW-0378">Hydrolase</keyword>
<dbReference type="InterPro" id="IPR027806">
    <property type="entry name" value="HARBI1_dom"/>
</dbReference>
<dbReference type="PROSITE" id="PS51257">
    <property type="entry name" value="PROKAR_LIPOPROTEIN"/>
    <property type="match status" value="1"/>
</dbReference>